<proteinExistence type="predicted"/>
<reference evidence="1 2" key="1">
    <citation type="submission" date="2018-08" db="EMBL/GenBank/DDBJ databases">
        <authorList>
            <person name="Preder H."/>
            <person name="Servin-Meza L.A."/>
            <person name="Bonilla J.A."/>
            <person name="Klyczek K."/>
            <person name="Garlena R.A."/>
            <person name="Russell D.A."/>
            <person name="Pope W.H."/>
            <person name="Jacobs-Sera D."/>
            <person name="Hatfull G.F."/>
        </authorList>
    </citation>
    <scope>NUCLEOTIDE SEQUENCE [LARGE SCALE GENOMIC DNA]</scope>
</reference>
<name>A0A386KSM8_9CAUD</name>
<evidence type="ECO:0000313" key="1">
    <source>
        <dbReference type="EMBL" id="AYD87337.1"/>
    </source>
</evidence>
<keyword evidence="2" id="KW-1185">Reference proteome</keyword>
<dbReference type="Proteomes" id="UP000281993">
    <property type="component" value="Segment"/>
</dbReference>
<gene>
    <name evidence="1" type="primary">36</name>
    <name evidence="1" type="ORF">SEA_VALENTINIPUFF_36</name>
</gene>
<protein>
    <submittedName>
        <fullName evidence="1">Uncharacterized protein</fullName>
    </submittedName>
</protein>
<sequence>MARPTTHADLSSIHTDPHVFVHIDPQFLTTDIAVGSAILALIDVAQKAELLNVSTDGAYIVSIDRSVEELDRALKHAQAAWDRDEVELQKVYDGEEVPSWRRFSLEQHAKAEGHDPIDWAEYDEHRAKVEAANA</sequence>
<organism evidence="1 2">
    <name type="scientific">Microbacterium phage ValentiniPuff</name>
    <dbReference type="NCBI Taxonomy" id="2315705"/>
    <lineage>
        <taxon>Viruses</taxon>
        <taxon>Duplodnaviria</taxon>
        <taxon>Heunggongvirae</taxon>
        <taxon>Uroviricota</taxon>
        <taxon>Caudoviricetes</taxon>
        <taxon>Valentinivirus</taxon>
        <taxon>Valentinivirus valentinipuff</taxon>
    </lineage>
</organism>
<dbReference type="EMBL" id="MH825712">
    <property type="protein sequence ID" value="AYD87337.1"/>
    <property type="molecule type" value="Genomic_DNA"/>
</dbReference>
<evidence type="ECO:0000313" key="2">
    <source>
        <dbReference type="Proteomes" id="UP000281993"/>
    </source>
</evidence>
<accession>A0A386KSM8</accession>
<dbReference type="Pfam" id="PF24211">
    <property type="entry name" value="DUF7432"/>
    <property type="match status" value="1"/>
</dbReference>
<dbReference type="InterPro" id="IPR055855">
    <property type="entry name" value="DUF7432"/>
</dbReference>